<reference evidence="1" key="1">
    <citation type="journal article" date="2023" name="Science">
        <title>Elucidation of the pathway for biosynthesis of saponin adjuvants from the soapbark tree.</title>
        <authorList>
            <person name="Reed J."/>
            <person name="Orme A."/>
            <person name="El-Demerdash A."/>
            <person name="Owen C."/>
            <person name="Martin L.B.B."/>
            <person name="Misra R.C."/>
            <person name="Kikuchi S."/>
            <person name="Rejzek M."/>
            <person name="Martin A.C."/>
            <person name="Harkess A."/>
            <person name="Leebens-Mack J."/>
            <person name="Louveau T."/>
            <person name="Stephenson M.J."/>
            <person name="Osbourn A."/>
        </authorList>
    </citation>
    <scope>NUCLEOTIDE SEQUENCE</scope>
    <source>
        <strain evidence="1">S10</strain>
    </source>
</reference>
<organism evidence="1 2">
    <name type="scientific">Quillaja saponaria</name>
    <name type="common">Soap bark tree</name>
    <dbReference type="NCBI Taxonomy" id="32244"/>
    <lineage>
        <taxon>Eukaryota</taxon>
        <taxon>Viridiplantae</taxon>
        <taxon>Streptophyta</taxon>
        <taxon>Embryophyta</taxon>
        <taxon>Tracheophyta</taxon>
        <taxon>Spermatophyta</taxon>
        <taxon>Magnoliopsida</taxon>
        <taxon>eudicotyledons</taxon>
        <taxon>Gunneridae</taxon>
        <taxon>Pentapetalae</taxon>
        <taxon>rosids</taxon>
        <taxon>fabids</taxon>
        <taxon>Fabales</taxon>
        <taxon>Quillajaceae</taxon>
        <taxon>Quillaja</taxon>
    </lineage>
</organism>
<dbReference type="Proteomes" id="UP001163823">
    <property type="component" value="Chromosome 12"/>
</dbReference>
<dbReference type="AlphaFoldDB" id="A0AAD7L2T7"/>
<evidence type="ECO:0000313" key="2">
    <source>
        <dbReference type="Proteomes" id="UP001163823"/>
    </source>
</evidence>
<keyword evidence="2" id="KW-1185">Reference proteome</keyword>
<comment type="caution">
    <text evidence="1">The sequence shown here is derived from an EMBL/GenBank/DDBJ whole genome shotgun (WGS) entry which is preliminary data.</text>
</comment>
<protein>
    <submittedName>
        <fullName evidence="1">Ribonucleases P/MRP protein subunit POP1 isoform X2</fullName>
    </submittedName>
</protein>
<accession>A0AAD7L2T7</accession>
<name>A0AAD7L2T7_QUISA</name>
<gene>
    <name evidence="1" type="ORF">O6P43_029823</name>
</gene>
<dbReference type="KEGG" id="qsa:O6P43_029823"/>
<proteinExistence type="predicted"/>
<dbReference type="EMBL" id="JARAOO010000012">
    <property type="protein sequence ID" value="KAJ7949495.1"/>
    <property type="molecule type" value="Genomic_DNA"/>
</dbReference>
<sequence length="96" mass="10952">MNKDLLPFSSSKLGEINCSFDNNDLWDISKGVRSPIKESILCTQKQEQLMEYFCFDNANSGKTNTSMKIPEDPVTRESHRFCIGFFTTGFVEEARS</sequence>
<evidence type="ECO:0000313" key="1">
    <source>
        <dbReference type="EMBL" id="KAJ7949495.1"/>
    </source>
</evidence>